<dbReference type="AlphaFoldDB" id="A0A177LWH6"/>
<dbReference type="InterPro" id="IPR038591">
    <property type="entry name" value="NolW-like_sf"/>
</dbReference>
<feature type="domain" description="Type II/III secretion system secretin-like" evidence="3">
    <location>
        <begin position="130"/>
        <end position="238"/>
    </location>
</feature>
<sequence length="263" mass="28498">MKSKTCLAGLMLIAGLAVADESVMEVIPLVNRPAAEVQALVAPLLDAEDRVIDNGSSLIVKTNPAKLGEIRALIQKLDARLSNLVISVLQTSSKTAAELNAEAAIAAAPNMIRMRGMMGNTEDLQNRQQHQQLRTLEGQAAHIKTGQVRPVQNYSVYDSGYGYGSAVSTNTQMIEASTGFAVTPRLTGNQVILDVEPWSDSFQRNGHIETQSARTTLRANLGEWVEIAGNADTEKSDSRGFNSFNHSTRQNVLRILIKVDQAD</sequence>
<feature type="chain" id="PRO_5008067363" evidence="2">
    <location>
        <begin position="20"/>
        <end position="263"/>
    </location>
</feature>
<gene>
    <name evidence="4" type="ORF">A1332_21790</name>
</gene>
<dbReference type="EMBL" id="LUUG01000122">
    <property type="protein sequence ID" value="OAH97299.1"/>
    <property type="molecule type" value="Genomic_DNA"/>
</dbReference>
<name>A0A177LWH6_METMH</name>
<dbReference type="InterPro" id="IPR004846">
    <property type="entry name" value="T2SS/T3SS_dom"/>
</dbReference>
<proteinExistence type="inferred from homology"/>
<dbReference type="OrthoDB" id="5608150at2"/>
<dbReference type="RefSeq" id="WP_064010574.1">
    <property type="nucleotide sequence ID" value="NZ_LUUG01000122.1"/>
</dbReference>
<comment type="similarity">
    <text evidence="1">Belongs to the bacterial secretin family.</text>
</comment>
<evidence type="ECO:0000313" key="4">
    <source>
        <dbReference type="EMBL" id="OAH97299.1"/>
    </source>
</evidence>
<protein>
    <submittedName>
        <fullName evidence="4">Type II and III secretion system protein</fullName>
    </submittedName>
</protein>
<comment type="caution">
    <text evidence="4">The sequence shown here is derived from an EMBL/GenBank/DDBJ whole genome shotgun (WGS) entry which is preliminary data.</text>
</comment>
<dbReference type="Gene3D" id="3.30.1370.120">
    <property type="match status" value="1"/>
</dbReference>
<dbReference type="Proteomes" id="UP000078090">
    <property type="component" value="Unassembled WGS sequence"/>
</dbReference>
<evidence type="ECO:0000313" key="5">
    <source>
        <dbReference type="Proteomes" id="UP000078090"/>
    </source>
</evidence>
<keyword evidence="2" id="KW-0732">Signal</keyword>
<evidence type="ECO:0000259" key="3">
    <source>
        <dbReference type="Pfam" id="PF00263"/>
    </source>
</evidence>
<dbReference type="GO" id="GO:0009306">
    <property type="term" value="P:protein secretion"/>
    <property type="evidence" value="ECO:0007669"/>
    <property type="project" value="InterPro"/>
</dbReference>
<evidence type="ECO:0000256" key="1">
    <source>
        <dbReference type="RuleBase" id="RU004003"/>
    </source>
</evidence>
<feature type="signal peptide" evidence="2">
    <location>
        <begin position="1"/>
        <end position="19"/>
    </location>
</feature>
<organism evidence="4 5">
    <name type="scientific">Methylomonas methanica</name>
    <dbReference type="NCBI Taxonomy" id="421"/>
    <lineage>
        <taxon>Bacteria</taxon>
        <taxon>Pseudomonadati</taxon>
        <taxon>Pseudomonadota</taxon>
        <taxon>Gammaproteobacteria</taxon>
        <taxon>Methylococcales</taxon>
        <taxon>Methylococcaceae</taxon>
        <taxon>Methylomonas</taxon>
    </lineage>
</organism>
<evidence type="ECO:0000256" key="2">
    <source>
        <dbReference type="SAM" id="SignalP"/>
    </source>
</evidence>
<dbReference type="Pfam" id="PF00263">
    <property type="entry name" value="Secretin"/>
    <property type="match status" value="1"/>
</dbReference>
<accession>A0A177LWH6</accession>
<reference evidence="4 5" key="1">
    <citation type="submission" date="2016-03" db="EMBL/GenBank/DDBJ databases">
        <authorList>
            <person name="Ploux O."/>
        </authorList>
    </citation>
    <scope>NUCLEOTIDE SEQUENCE [LARGE SCALE GENOMIC DNA]</scope>
    <source>
        <strain evidence="4 5">R-45363</strain>
    </source>
</reference>